<dbReference type="PATRIC" id="fig|1273125.3.peg.606"/>
<organism evidence="2 3">
    <name type="scientific">Rhodococcus rhodnii LMG 5362</name>
    <dbReference type="NCBI Taxonomy" id="1273125"/>
    <lineage>
        <taxon>Bacteria</taxon>
        <taxon>Bacillati</taxon>
        <taxon>Actinomycetota</taxon>
        <taxon>Actinomycetes</taxon>
        <taxon>Mycobacteriales</taxon>
        <taxon>Nocardiaceae</taxon>
        <taxon>Rhodococcus</taxon>
    </lineage>
</organism>
<keyword evidence="3" id="KW-1185">Reference proteome</keyword>
<dbReference type="AlphaFoldDB" id="R7WRP9"/>
<name>R7WRP9_9NOCA</name>
<protein>
    <submittedName>
        <fullName evidence="2">Uncharacterized protein</fullName>
    </submittedName>
</protein>
<dbReference type="Proteomes" id="UP000013525">
    <property type="component" value="Unassembled WGS sequence"/>
</dbReference>
<evidence type="ECO:0000313" key="3">
    <source>
        <dbReference type="Proteomes" id="UP000013525"/>
    </source>
</evidence>
<gene>
    <name evidence="2" type="ORF">Rrhod_0629</name>
</gene>
<reference evidence="2 3" key="1">
    <citation type="journal article" date="2013" name="Genome Announc.">
        <title>Draft Genome Sequence of Rhodococcus rhodnii Strain LMG5362, a Symbiont of Rhodnius prolixus (Hemiptera, Reduviidae, Triatominae), the Principle Vector of Trypanosoma cruzi.</title>
        <authorList>
            <person name="Pachebat J.A."/>
            <person name="van Keulen G."/>
            <person name="Whitten M.M."/>
            <person name="Girdwood S."/>
            <person name="Del Sol R."/>
            <person name="Dyson P.J."/>
            <person name="Facey P.D."/>
        </authorList>
    </citation>
    <scope>NUCLEOTIDE SEQUENCE [LARGE SCALE GENOMIC DNA]</scope>
    <source>
        <strain evidence="2 3">LMG 5362</strain>
    </source>
</reference>
<evidence type="ECO:0000313" key="2">
    <source>
        <dbReference type="EMBL" id="EOM77955.1"/>
    </source>
</evidence>
<feature type="region of interest" description="Disordered" evidence="1">
    <location>
        <begin position="39"/>
        <end position="63"/>
    </location>
</feature>
<accession>R7WRP9</accession>
<evidence type="ECO:0000256" key="1">
    <source>
        <dbReference type="SAM" id="MobiDB-lite"/>
    </source>
</evidence>
<dbReference type="EMBL" id="APMY01000020">
    <property type="protein sequence ID" value="EOM77955.1"/>
    <property type="molecule type" value="Genomic_DNA"/>
</dbReference>
<comment type="caution">
    <text evidence="2">The sequence shown here is derived from an EMBL/GenBank/DDBJ whole genome shotgun (WGS) entry which is preliminary data.</text>
</comment>
<proteinExistence type="predicted"/>
<sequence length="63" mass="7108">MVPQVTTTASIRQNRSPSVTRFTVRSAWHGPIFRTAPVRTRTMGRVRRRNPANTRADAADSRS</sequence>